<evidence type="ECO:0000256" key="4">
    <source>
        <dbReference type="ARBA" id="ARBA00022553"/>
    </source>
</evidence>
<dbReference type="GO" id="GO:0005524">
    <property type="term" value="F:ATP binding"/>
    <property type="evidence" value="ECO:0007669"/>
    <property type="project" value="UniProtKB-UniRule"/>
</dbReference>
<evidence type="ECO:0000256" key="13">
    <source>
        <dbReference type="ARBA" id="ARBA00040690"/>
    </source>
</evidence>
<dbReference type="PANTHER" id="PTHR43520">
    <property type="entry name" value="ATP7, ISOFORM B"/>
    <property type="match status" value="1"/>
</dbReference>
<evidence type="ECO:0000256" key="11">
    <source>
        <dbReference type="ARBA" id="ARBA00023136"/>
    </source>
</evidence>
<evidence type="ECO:0000259" key="15">
    <source>
        <dbReference type="PROSITE" id="PS50846"/>
    </source>
</evidence>
<evidence type="ECO:0000256" key="7">
    <source>
        <dbReference type="ARBA" id="ARBA00022741"/>
    </source>
</evidence>
<keyword evidence="8 14" id="KW-0067">ATP-binding</keyword>
<evidence type="ECO:0000256" key="3">
    <source>
        <dbReference type="ARBA" id="ARBA00006024"/>
    </source>
</evidence>
<dbReference type="Gene3D" id="2.70.150.10">
    <property type="entry name" value="Calcium-transporting ATPase, cytoplasmic transduction domain A"/>
    <property type="match status" value="1"/>
</dbReference>
<dbReference type="CDD" id="cd00371">
    <property type="entry name" value="HMA"/>
    <property type="match status" value="1"/>
</dbReference>
<dbReference type="InterPro" id="IPR036163">
    <property type="entry name" value="HMA_dom_sf"/>
</dbReference>
<sequence>MSDKVACSHCHLEFSTDIMIKENELYFCCKGCQGVYHLLCDEGLDTFYDKAGDSKLAPPKLQYENSSNFNTKSFYEKFVSKNSDGFSEVSLIIEGIHCSACVWLNEKALHKMDGVVEANINFTNNKASIVWVDDILKLSQIIDMIRAIGYNAYPYDASLQEVHANEERKEYYLRMAVAIFASMNIMWIAVAQYAGYFTGITQETKTTLNIAEWVLSTPVLFYSGWVFFRGSYYGLKNKVVNMDLLVATGALLTYIYSIYITLTEYGEAYFDSVSMIVTFVLIGKFLEVLSKKNAADALDIISQQMPNEVNVVRNEKIVPLKLDDVAIGDVVVLVSGERVLLDGEILKGEGSFDESSLTGESKPIYKKHLDSVISGTLSIDADIHFKVLKDFKHSTLSNLVTLLENAIQKKPKIEQLANKLSEHFSTTILVLSIITFFVWFFWPHSFEESLMVSISVIVIACPCALGLATPVATLVGLSLGASRRVLFKEAAQLETMAKSNVLVVDKTGTLTFGKPEVVHEHILSDFEHKYLYSLVKPSHHPVAQGIQNFLLGKNEAVEELIFDTYTQVPGKGIIANIAENEVIGGNLSFMLEHGVMSEYESKNTLFYFAINKSIVSIYELSDKIKDGAKELVKNLNAKDIEVVMLTGDHKHSAMHVANEIGITNIHHECSPKDKLEYIDELHTQNKRVVMVGDGINDILALAKADIGIVMGSGNDIAVEISDVVLLDSTLGALLDAFNISRITFNLIKQNFVISLLYNAITIPLAMAGYVIPLIAALSMSFSSLLVVGNSLRIKYKFNRS</sequence>
<feature type="transmembrane region" description="Helical" evidence="14">
    <location>
        <begin position="210"/>
        <end position="228"/>
    </location>
</feature>
<dbReference type="NCBIfam" id="TIGR01511">
    <property type="entry name" value="ATPase-IB1_Cu"/>
    <property type="match status" value="1"/>
</dbReference>
<keyword evidence="14" id="KW-1003">Cell membrane</keyword>
<dbReference type="GO" id="GO:0005886">
    <property type="term" value="C:plasma membrane"/>
    <property type="evidence" value="ECO:0007669"/>
    <property type="project" value="UniProtKB-SubCell"/>
</dbReference>
<evidence type="ECO:0000256" key="9">
    <source>
        <dbReference type="ARBA" id="ARBA00022967"/>
    </source>
</evidence>
<dbReference type="InterPro" id="IPR027256">
    <property type="entry name" value="P-typ_ATPase_IB"/>
</dbReference>
<dbReference type="EMBL" id="CP046072">
    <property type="protein sequence ID" value="QSZ41315.1"/>
    <property type="molecule type" value="Genomic_DNA"/>
</dbReference>
<dbReference type="GO" id="GO:0043682">
    <property type="term" value="F:P-type divalent copper transporter activity"/>
    <property type="evidence" value="ECO:0007669"/>
    <property type="project" value="TreeGrafter"/>
</dbReference>
<dbReference type="InterPro" id="IPR023298">
    <property type="entry name" value="ATPase_P-typ_TM_dom_sf"/>
</dbReference>
<keyword evidence="11 14" id="KW-0472">Membrane</keyword>
<evidence type="ECO:0000256" key="5">
    <source>
        <dbReference type="ARBA" id="ARBA00022692"/>
    </source>
</evidence>
<evidence type="ECO:0000256" key="6">
    <source>
        <dbReference type="ARBA" id="ARBA00022723"/>
    </source>
</evidence>
<feature type="transmembrane region" description="Helical" evidence="14">
    <location>
        <begin position="240"/>
        <end position="262"/>
    </location>
</feature>
<feature type="domain" description="HMA" evidence="15">
    <location>
        <begin position="87"/>
        <end position="153"/>
    </location>
</feature>
<dbReference type="PRINTS" id="PR00943">
    <property type="entry name" value="CUATPASE"/>
</dbReference>
<dbReference type="InterPro" id="IPR006121">
    <property type="entry name" value="HMA_dom"/>
</dbReference>
<dbReference type="GO" id="GO:0005507">
    <property type="term" value="F:copper ion binding"/>
    <property type="evidence" value="ECO:0007669"/>
    <property type="project" value="TreeGrafter"/>
</dbReference>
<keyword evidence="10 14" id="KW-1133">Transmembrane helix</keyword>
<comment type="function">
    <text evidence="12">Probably involved in copper export.</text>
</comment>
<dbReference type="SUPFAM" id="SSF55008">
    <property type="entry name" value="HMA, heavy metal-associated domain"/>
    <property type="match status" value="1"/>
</dbReference>
<comment type="similarity">
    <text evidence="3 14">Belongs to the cation transport ATPase (P-type) (TC 3.A.3) family. Type IB subfamily.</text>
</comment>
<dbReference type="Gene3D" id="3.30.70.100">
    <property type="match status" value="1"/>
</dbReference>
<feature type="transmembrane region" description="Helical" evidence="14">
    <location>
        <begin position="454"/>
        <end position="479"/>
    </location>
</feature>
<feature type="transmembrane region" description="Helical" evidence="14">
    <location>
        <begin position="268"/>
        <end position="286"/>
    </location>
</feature>
<dbReference type="GO" id="GO:0055070">
    <property type="term" value="P:copper ion homeostasis"/>
    <property type="evidence" value="ECO:0007669"/>
    <property type="project" value="TreeGrafter"/>
</dbReference>
<evidence type="ECO:0000256" key="14">
    <source>
        <dbReference type="RuleBase" id="RU362081"/>
    </source>
</evidence>
<accession>A0A975GC71</accession>
<protein>
    <recommendedName>
        <fullName evidence="13">Copper-transporting ATPase</fullName>
    </recommendedName>
</protein>
<evidence type="ECO:0000256" key="8">
    <source>
        <dbReference type="ARBA" id="ARBA00022840"/>
    </source>
</evidence>
<keyword evidence="17" id="KW-1185">Reference proteome</keyword>
<name>A0A975GC71_9BACT</name>
<dbReference type="PRINTS" id="PR00942">
    <property type="entry name" value="CUATPASEI"/>
</dbReference>
<dbReference type="SUPFAM" id="SSF81665">
    <property type="entry name" value="Calcium ATPase, transmembrane domain M"/>
    <property type="match status" value="1"/>
</dbReference>
<dbReference type="NCBIfam" id="TIGR01494">
    <property type="entry name" value="ATPase_P-type"/>
    <property type="match status" value="1"/>
</dbReference>
<dbReference type="InterPro" id="IPR008250">
    <property type="entry name" value="ATPase_P-typ_transduc_dom_A_sf"/>
</dbReference>
<evidence type="ECO:0000256" key="10">
    <source>
        <dbReference type="ARBA" id="ARBA00022989"/>
    </source>
</evidence>
<dbReference type="Pfam" id="PF00702">
    <property type="entry name" value="Hydrolase"/>
    <property type="match status" value="1"/>
</dbReference>
<organism evidence="16 17">
    <name type="scientific">Sulfurimonas aquatica</name>
    <dbReference type="NCBI Taxonomy" id="2672570"/>
    <lineage>
        <taxon>Bacteria</taxon>
        <taxon>Pseudomonadati</taxon>
        <taxon>Campylobacterota</taxon>
        <taxon>Epsilonproteobacteria</taxon>
        <taxon>Campylobacterales</taxon>
        <taxon>Sulfurimonadaceae</taxon>
        <taxon>Sulfurimonas</taxon>
    </lineage>
</organism>
<dbReference type="KEGG" id="saqt:GJV85_04075"/>
<dbReference type="NCBIfam" id="TIGR01512">
    <property type="entry name" value="ATPase-IB2_Cd"/>
    <property type="match status" value="1"/>
</dbReference>
<keyword evidence="5 14" id="KW-0812">Transmembrane</keyword>
<proteinExistence type="inferred from homology"/>
<dbReference type="Pfam" id="PF00122">
    <property type="entry name" value="E1-E2_ATPase"/>
    <property type="match status" value="1"/>
</dbReference>
<dbReference type="PRINTS" id="PR00119">
    <property type="entry name" value="CATATPASE"/>
</dbReference>
<dbReference type="PROSITE" id="PS50846">
    <property type="entry name" value="HMA_2"/>
    <property type="match status" value="1"/>
</dbReference>
<dbReference type="InterPro" id="IPR023299">
    <property type="entry name" value="ATPase_P-typ_cyto_dom_N"/>
</dbReference>
<keyword evidence="4" id="KW-0597">Phosphoprotein</keyword>
<dbReference type="RefSeq" id="WP_207562592.1">
    <property type="nucleotide sequence ID" value="NZ_CP046072.1"/>
</dbReference>
<dbReference type="CDD" id="cd02079">
    <property type="entry name" value="P-type_ATPase_HM"/>
    <property type="match status" value="1"/>
</dbReference>
<feature type="transmembrane region" description="Helical" evidence="14">
    <location>
        <begin position="750"/>
        <end position="767"/>
    </location>
</feature>
<dbReference type="NCBIfam" id="TIGR01525">
    <property type="entry name" value="ATPase-IB_hvy"/>
    <property type="match status" value="1"/>
</dbReference>
<keyword evidence="9" id="KW-1278">Translocase</keyword>
<keyword evidence="6 14" id="KW-0479">Metal-binding</keyword>
<dbReference type="GO" id="GO:0012505">
    <property type="term" value="C:endomembrane system"/>
    <property type="evidence" value="ECO:0007669"/>
    <property type="project" value="UniProtKB-SubCell"/>
</dbReference>
<feature type="transmembrane region" description="Helical" evidence="14">
    <location>
        <begin position="171"/>
        <end position="190"/>
    </location>
</feature>
<dbReference type="PROSITE" id="PS00154">
    <property type="entry name" value="ATPASE_E1_E2"/>
    <property type="match status" value="1"/>
</dbReference>
<dbReference type="Gene3D" id="3.40.50.1000">
    <property type="entry name" value="HAD superfamily/HAD-like"/>
    <property type="match status" value="1"/>
</dbReference>
<dbReference type="Proteomes" id="UP000671852">
    <property type="component" value="Chromosome"/>
</dbReference>
<dbReference type="InterPro" id="IPR018303">
    <property type="entry name" value="ATPase_P-typ_P_site"/>
</dbReference>
<dbReference type="InterPro" id="IPR059000">
    <property type="entry name" value="ATPase_P-type_domA"/>
</dbReference>
<dbReference type="SUPFAM" id="SSF56784">
    <property type="entry name" value="HAD-like"/>
    <property type="match status" value="1"/>
</dbReference>
<evidence type="ECO:0000256" key="1">
    <source>
        <dbReference type="ARBA" id="ARBA00004127"/>
    </source>
</evidence>
<dbReference type="InterPro" id="IPR036412">
    <property type="entry name" value="HAD-like_sf"/>
</dbReference>
<dbReference type="InterPro" id="IPR023214">
    <property type="entry name" value="HAD_sf"/>
</dbReference>
<dbReference type="Gene3D" id="3.40.1110.10">
    <property type="entry name" value="Calcium-transporting ATPase, cytoplasmic domain N"/>
    <property type="match status" value="1"/>
</dbReference>
<gene>
    <name evidence="16" type="primary">cadA</name>
    <name evidence="16" type="ORF">GJV85_04075</name>
</gene>
<evidence type="ECO:0000256" key="12">
    <source>
        <dbReference type="ARBA" id="ARBA00037143"/>
    </source>
</evidence>
<dbReference type="PANTHER" id="PTHR43520:SF8">
    <property type="entry name" value="P-TYPE CU(+) TRANSPORTER"/>
    <property type="match status" value="1"/>
</dbReference>
<evidence type="ECO:0000313" key="17">
    <source>
        <dbReference type="Proteomes" id="UP000671852"/>
    </source>
</evidence>
<dbReference type="AlphaFoldDB" id="A0A975GC71"/>
<dbReference type="SUPFAM" id="SSF81653">
    <property type="entry name" value="Calcium ATPase, transduction domain A"/>
    <property type="match status" value="1"/>
</dbReference>
<dbReference type="InterPro" id="IPR021993">
    <property type="entry name" value="ATPase-cat-bd"/>
</dbReference>
<evidence type="ECO:0000256" key="2">
    <source>
        <dbReference type="ARBA" id="ARBA00004236"/>
    </source>
</evidence>
<dbReference type="Pfam" id="PF00403">
    <property type="entry name" value="HMA"/>
    <property type="match status" value="1"/>
</dbReference>
<evidence type="ECO:0000313" key="16">
    <source>
        <dbReference type="EMBL" id="QSZ41315.1"/>
    </source>
</evidence>
<reference evidence="16" key="2">
    <citation type="submission" date="2021-04" db="EMBL/GenBank/DDBJ databases">
        <title>Isolation and characterization of a novel species of the genus Sulfurimonas.</title>
        <authorList>
            <person name="Fukui M."/>
        </authorList>
    </citation>
    <scope>NUCLEOTIDE SEQUENCE</scope>
    <source>
        <strain evidence="16">H1576</strain>
    </source>
</reference>
<keyword evidence="7 14" id="KW-0547">Nucleotide-binding</keyword>
<dbReference type="PROSITE" id="PS01229">
    <property type="entry name" value="COF_2"/>
    <property type="match status" value="1"/>
</dbReference>
<dbReference type="Pfam" id="PF12156">
    <property type="entry name" value="ATPase-cat_bd"/>
    <property type="match status" value="1"/>
</dbReference>
<reference evidence="16" key="1">
    <citation type="submission" date="2019-11" db="EMBL/GenBank/DDBJ databases">
        <authorList>
            <person name="Kojima H."/>
        </authorList>
    </citation>
    <scope>NUCLEOTIDE SEQUENCE</scope>
    <source>
        <strain evidence="16">H1576</strain>
    </source>
</reference>
<dbReference type="InterPro" id="IPR001757">
    <property type="entry name" value="P_typ_ATPase"/>
</dbReference>
<comment type="subcellular location">
    <subcellularLocation>
        <location evidence="2 14">Cell membrane</location>
    </subcellularLocation>
    <subcellularLocation>
        <location evidence="1">Endomembrane system</location>
        <topology evidence="1">Multi-pass membrane protein</topology>
    </subcellularLocation>
</comment>
<dbReference type="GO" id="GO:0016887">
    <property type="term" value="F:ATP hydrolysis activity"/>
    <property type="evidence" value="ECO:0007669"/>
    <property type="project" value="InterPro"/>
</dbReference>
<feature type="transmembrane region" description="Helical" evidence="14">
    <location>
        <begin position="424"/>
        <end position="442"/>
    </location>
</feature>